<evidence type="ECO:0000313" key="2">
    <source>
        <dbReference type="EMBL" id="WQH03346.1"/>
    </source>
</evidence>
<gene>
    <name evidence="2" type="ORF">SR858_20150</name>
</gene>
<dbReference type="Proteomes" id="UP001326110">
    <property type="component" value="Chromosome"/>
</dbReference>
<reference evidence="2 3" key="1">
    <citation type="submission" date="2023-11" db="EMBL/GenBank/DDBJ databases">
        <title>MicrobeMod: A computational toolkit for identifying prokaryotic methylation and restriction-modification with nanopore sequencing.</title>
        <authorList>
            <person name="Crits-Christoph A."/>
            <person name="Kang S.C."/>
            <person name="Lee H."/>
            <person name="Ostrov N."/>
        </authorList>
    </citation>
    <scope>NUCLEOTIDE SEQUENCE [LARGE SCALE GENOMIC DNA]</scope>
    <source>
        <strain evidence="2 3">ATCC 25935</strain>
    </source>
</reference>
<evidence type="ECO:0000313" key="3">
    <source>
        <dbReference type="Proteomes" id="UP001326110"/>
    </source>
</evidence>
<sequence>MPRFKAQHSDAVLAKATAEIVGLAAMDLTQSMEPGLDDQRRTQSALYLNIVESLNACNVLIRASLDAHASLHIRAMLESFVNMTLLKDPAHFQQMVFDEVDGDLKLSKTLLEDENLTLEDIQELQARIDRLALEKQRLKDLTLRSKNIAQSIRVARLSFLAAPYVILNSFAHWDLAALSDRHETDDGNLRLFGETRAELTFGILWIAIQIMVMATDLVKEAARFEEGSYKRQFDKMNYAWGTFHSELSGKFTE</sequence>
<evidence type="ECO:0000256" key="1">
    <source>
        <dbReference type="SAM" id="Coils"/>
    </source>
</evidence>
<accession>A0ABZ0XUD4</accession>
<dbReference type="Pfam" id="PF18928">
    <property type="entry name" value="DUF5677"/>
    <property type="match status" value="1"/>
</dbReference>
<protein>
    <submittedName>
        <fullName evidence="2">DUF5677 domain-containing protein</fullName>
    </submittedName>
</protein>
<name>A0ABZ0XUD4_9BURK</name>
<dbReference type="InterPro" id="IPR043733">
    <property type="entry name" value="DUF5677"/>
</dbReference>
<keyword evidence="1" id="KW-0175">Coiled coil</keyword>
<dbReference type="GeneID" id="43163505"/>
<feature type="coiled-coil region" evidence="1">
    <location>
        <begin position="114"/>
        <end position="141"/>
    </location>
</feature>
<proteinExistence type="predicted"/>
<dbReference type="RefSeq" id="WP_154819927.1">
    <property type="nucleotide sequence ID" value="NZ_CP140152.1"/>
</dbReference>
<organism evidence="2 3">
    <name type="scientific">Duganella zoogloeoides</name>
    <dbReference type="NCBI Taxonomy" id="75659"/>
    <lineage>
        <taxon>Bacteria</taxon>
        <taxon>Pseudomonadati</taxon>
        <taxon>Pseudomonadota</taxon>
        <taxon>Betaproteobacteria</taxon>
        <taxon>Burkholderiales</taxon>
        <taxon>Oxalobacteraceae</taxon>
        <taxon>Telluria group</taxon>
        <taxon>Duganella</taxon>
    </lineage>
</organism>
<keyword evidence="3" id="KW-1185">Reference proteome</keyword>
<dbReference type="EMBL" id="CP140152">
    <property type="protein sequence ID" value="WQH03346.1"/>
    <property type="molecule type" value="Genomic_DNA"/>
</dbReference>